<dbReference type="OrthoDB" id="2966751at2759"/>
<dbReference type="RefSeq" id="XP_001880872.1">
    <property type="nucleotide sequence ID" value="XM_001880837.1"/>
</dbReference>
<gene>
    <name evidence="1" type="ORF">LACBIDRAFT_326835</name>
</gene>
<protein>
    <submittedName>
        <fullName evidence="1">Predicted protein</fullName>
    </submittedName>
</protein>
<sequence>MLLIPGFRLYMFASPPFLGPEAKAAERRLGSLLVPFFPLFLCSESKSIVWWLPFLNCLTSLCCSLPRTLYGFFALASGRRLAITKPGAKSRTWYCYYSTTIQTSTGNILPADLRIYSPINDVVHPDNTIAFVIAKAYIPPNDTTFLDVLHLAICPGDPSSVVFESPVRSGFLMPRGVNRNRNRSAFSPEVKRPDRTAKRPQTAVFCGL</sequence>
<organism evidence="2">
    <name type="scientific">Laccaria bicolor (strain S238N-H82 / ATCC MYA-4686)</name>
    <name type="common">Bicoloured deceiver</name>
    <name type="synonym">Laccaria laccata var. bicolor</name>
    <dbReference type="NCBI Taxonomy" id="486041"/>
    <lineage>
        <taxon>Eukaryota</taxon>
        <taxon>Fungi</taxon>
        <taxon>Dikarya</taxon>
        <taxon>Basidiomycota</taxon>
        <taxon>Agaricomycotina</taxon>
        <taxon>Agaricomycetes</taxon>
        <taxon>Agaricomycetidae</taxon>
        <taxon>Agaricales</taxon>
        <taxon>Agaricineae</taxon>
        <taxon>Hydnangiaceae</taxon>
        <taxon>Laccaria</taxon>
    </lineage>
</organism>
<name>B0D9U7_LACBS</name>
<dbReference type="KEGG" id="lbc:LACBIDRAFT_326835"/>
<proteinExistence type="predicted"/>
<keyword evidence="2" id="KW-1185">Reference proteome</keyword>
<dbReference type="AlphaFoldDB" id="B0D9U7"/>
<accession>B0D9U7</accession>
<dbReference type="HOGENOM" id="CLU_1321096_0_0_1"/>
<evidence type="ECO:0000313" key="2">
    <source>
        <dbReference type="Proteomes" id="UP000001194"/>
    </source>
</evidence>
<dbReference type="EMBL" id="DS547101">
    <property type="protein sequence ID" value="EDR08647.1"/>
    <property type="molecule type" value="Genomic_DNA"/>
</dbReference>
<dbReference type="InParanoid" id="B0D9U7"/>
<dbReference type="Proteomes" id="UP000001194">
    <property type="component" value="Unassembled WGS sequence"/>
</dbReference>
<dbReference type="GeneID" id="6076539"/>
<evidence type="ECO:0000313" key="1">
    <source>
        <dbReference type="EMBL" id="EDR08647.1"/>
    </source>
</evidence>
<reference evidence="1 2" key="1">
    <citation type="journal article" date="2008" name="Nature">
        <title>The genome of Laccaria bicolor provides insights into mycorrhizal symbiosis.</title>
        <authorList>
            <person name="Martin F."/>
            <person name="Aerts A."/>
            <person name="Ahren D."/>
            <person name="Brun A."/>
            <person name="Danchin E.G.J."/>
            <person name="Duchaussoy F."/>
            <person name="Gibon J."/>
            <person name="Kohler A."/>
            <person name="Lindquist E."/>
            <person name="Pereda V."/>
            <person name="Salamov A."/>
            <person name="Shapiro H.J."/>
            <person name="Wuyts J."/>
            <person name="Blaudez D."/>
            <person name="Buee M."/>
            <person name="Brokstein P."/>
            <person name="Canbaeck B."/>
            <person name="Cohen D."/>
            <person name="Courty P.E."/>
            <person name="Coutinho P.M."/>
            <person name="Delaruelle C."/>
            <person name="Detter J.C."/>
            <person name="Deveau A."/>
            <person name="DiFazio S."/>
            <person name="Duplessis S."/>
            <person name="Fraissinet-Tachet L."/>
            <person name="Lucic E."/>
            <person name="Frey-Klett P."/>
            <person name="Fourrey C."/>
            <person name="Feussner I."/>
            <person name="Gay G."/>
            <person name="Grimwood J."/>
            <person name="Hoegger P.J."/>
            <person name="Jain P."/>
            <person name="Kilaru S."/>
            <person name="Labbe J."/>
            <person name="Lin Y.C."/>
            <person name="Legue V."/>
            <person name="Le Tacon F."/>
            <person name="Marmeisse R."/>
            <person name="Melayah D."/>
            <person name="Montanini B."/>
            <person name="Muratet M."/>
            <person name="Nehls U."/>
            <person name="Niculita-Hirzel H."/>
            <person name="Oudot-Le Secq M.P."/>
            <person name="Peter M."/>
            <person name="Quesneville H."/>
            <person name="Rajashekar B."/>
            <person name="Reich M."/>
            <person name="Rouhier N."/>
            <person name="Schmutz J."/>
            <person name="Yin T."/>
            <person name="Chalot M."/>
            <person name="Henrissat B."/>
            <person name="Kuees U."/>
            <person name="Lucas S."/>
            <person name="Van de Peer Y."/>
            <person name="Podila G.K."/>
            <person name="Polle A."/>
            <person name="Pukkila P.J."/>
            <person name="Richardson P.M."/>
            <person name="Rouze P."/>
            <person name="Sanders I.R."/>
            <person name="Stajich J.E."/>
            <person name="Tunlid A."/>
            <person name="Tuskan G."/>
            <person name="Grigoriev I.V."/>
        </authorList>
    </citation>
    <scope>NUCLEOTIDE SEQUENCE [LARGE SCALE GENOMIC DNA]</scope>
    <source>
        <strain evidence="2">S238N-H82 / ATCC MYA-4686</strain>
    </source>
</reference>